<comment type="caution">
    <text evidence="1">The sequence shown here is derived from an EMBL/GenBank/DDBJ whole genome shotgun (WGS) entry which is preliminary data.</text>
</comment>
<sequence length="304" mass="35219">MSSETSLRSQLELTNDQQIDVLAAILDNENEQATSARSMSIEPQEVLEKHPGITPFKDLVSKASEIVLARNGNEIAQYLRSILENKNDYLNHRDEAVSLSIALNISQYIAPRFRALPPSPKRTSDDEPNQLSIDRQVIDMHWAWIQGQKKAVGAEEFEHLFQREEFDWILAEKFARLNWTTDVKIRALQINANLQWELAQYQSKKHRDSWRKLQQGDVRGGKLHSLGIAQVTERLECSVTKRKNLAKHIPHWVNVWLASRISDKSYMSLAQIMRFMTGESHDEKRLKSSLKAVLQRLYLYEKKM</sequence>
<dbReference type="RefSeq" id="WP_047718025.1">
    <property type="nucleotide sequence ID" value="NZ_JBBYWW010000007.1"/>
</dbReference>
<proteinExistence type="predicted"/>
<dbReference type="Proteomes" id="UP000229974">
    <property type="component" value="Unassembled WGS sequence"/>
</dbReference>
<dbReference type="AlphaFoldDB" id="A0A2J0Q4W2"/>
<gene>
    <name evidence="1" type="ORF">B9Q30_12480</name>
</gene>
<protein>
    <submittedName>
        <fullName evidence="1">Uncharacterized protein</fullName>
    </submittedName>
</protein>
<organism evidence="1 2">
    <name type="scientific">Enterobacter hormaechei</name>
    <dbReference type="NCBI Taxonomy" id="158836"/>
    <lineage>
        <taxon>Bacteria</taxon>
        <taxon>Pseudomonadati</taxon>
        <taxon>Pseudomonadota</taxon>
        <taxon>Gammaproteobacteria</taxon>
        <taxon>Enterobacterales</taxon>
        <taxon>Enterobacteriaceae</taxon>
        <taxon>Enterobacter</taxon>
        <taxon>Enterobacter cloacae complex</taxon>
    </lineage>
</organism>
<evidence type="ECO:0000313" key="1">
    <source>
        <dbReference type="EMBL" id="PJD86679.1"/>
    </source>
</evidence>
<dbReference type="EMBL" id="NEEW01000005">
    <property type="protein sequence ID" value="PJD86679.1"/>
    <property type="molecule type" value="Genomic_DNA"/>
</dbReference>
<dbReference type="OrthoDB" id="9958828at2"/>
<evidence type="ECO:0000313" key="2">
    <source>
        <dbReference type="Proteomes" id="UP000229974"/>
    </source>
</evidence>
<reference evidence="1 2" key="1">
    <citation type="journal article" date="2017" name="J. Antimicrob. Chemother.">
        <title>Characterization of the population structure, drug resistance mechanisms and plasmids of the community-associated Enterobacter cloacae complex in China.</title>
        <authorList>
            <person name="Zhou K."/>
            <person name="Yu W."/>
            <person name="Cao X."/>
            <person name="Shen P."/>
            <person name="Lu H."/>
            <person name="Luo Q."/>
            <person name="Rossen J.W.A."/>
            <person name="Xiao Y."/>
        </authorList>
    </citation>
    <scope>NUCLEOTIDE SEQUENCE [LARGE SCALE GENOMIC DNA]</scope>
    <source>
        <strain evidence="1 2">ECC904</strain>
    </source>
</reference>
<name>A0A2J0Q4W2_9ENTR</name>
<accession>A0A2J0Q4W2</accession>